<dbReference type="EMBL" id="WNAJ01000003">
    <property type="protein sequence ID" value="MTR84257.1"/>
    <property type="molecule type" value="Genomic_DNA"/>
</dbReference>
<evidence type="ECO:0000256" key="6">
    <source>
        <dbReference type="ARBA" id="ARBA00023136"/>
    </source>
</evidence>
<evidence type="ECO:0000313" key="17">
    <source>
        <dbReference type="Proteomes" id="UP000478483"/>
    </source>
</evidence>
<evidence type="ECO:0000313" key="13">
    <source>
        <dbReference type="EMBL" id="RHN11936.1"/>
    </source>
</evidence>
<dbReference type="STRING" id="166486.ERS852572_00257"/>
<dbReference type="PROSITE" id="PS00211">
    <property type="entry name" value="ABC_TRANSPORTER_1"/>
    <property type="match status" value="1"/>
</dbReference>
<dbReference type="InterPro" id="IPR027417">
    <property type="entry name" value="P-loop_NTPase"/>
</dbReference>
<dbReference type="InterPro" id="IPR003439">
    <property type="entry name" value="ABC_transporter-like_ATP-bd"/>
</dbReference>
<evidence type="ECO:0000313" key="10">
    <source>
        <dbReference type="EMBL" id="CUM74597.1"/>
    </source>
</evidence>
<dbReference type="Gene3D" id="3.40.50.300">
    <property type="entry name" value="P-loop containing nucleotide triphosphate hydrolases"/>
    <property type="match status" value="1"/>
</dbReference>
<dbReference type="CDD" id="cd07346">
    <property type="entry name" value="ABC_6TM_exporters"/>
    <property type="match status" value="1"/>
</dbReference>
<evidence type="ECO:0000313" key="14">
    <source>
        <dbReference type="Proteomes" id="UP000095350"/>
    </source>
</evidence>
<dbReference type="Pfam" id="PF00005">
    <property type="entry name" value="ABC_tran"/>
    <property type="match status" value="1"/>
</dbReference>
<feature type="transmembrane region" description="Helical" evidence="7">
    <location>
        <begin position="86"/>
        <end position="106"/>
    </location>
</feature>
<dbReference type="PROSITE" id="PS50929">
    <property type="entry name" value="ABC_TM1F"/>
    <property type="match status" value="1"/>
</dbReference>
<evidence type="ECO:0000256" key="3">
    <source>
        <dbReference type="ARBA" id="ARBA00022741"/>
    </source>
</evidence>
<organism evidence="10 14">
    <name type="scientific">Roseburia intestinalis</name>
    <dbReference type="NCBI Taxonomy" id="166486"/>
    <lineage>
        <taxon>Bacteria</taxon>
        <taxon>Bacillati</taxon>
        <taxon>Bacillota</taxon>
        <taxon>Clostridia</taxon>
        <taxon>Lachnospirales</taxon>
        <taxon>Lachnospiraceae</taxon>
        <taxon>Roseburia</taxon>
    </lineage>
</organism>
<dbReference type="GO" id="GO:0015421">
    <property type="term" value="F:ABC-type oligopeptide transporter activity"/>
    <property type="evidence" value="ECO:0007669"/>
    <property type="project" value="TreeGrafter"/>
</dbReference>
<evidence type="ECO:0000259" key="8">
    <source>
        <dbReference type="PROSITE" id="PS50893"/>
    </source>
</evidence>
<dbReference type="PaxDb" id="166486-ERS852572_00257"/>
<dbReference type="AlphaFoldDB" id="A0A173R9X3"/>
<keyword evidence="10" id="KW-0378">Hydrolase</keyword>
<keyword evidence="3" id="KW-0547">Nucleotide-binding</keyword>
<evidence type="ECO:0000256" key="7">
    <source>
        <dbReference type="SAM" id="Phobius"/>
    </source>
</evidence>
<dbReference type="Proteomes" id="UP000284051">
    <property type="component" value="Unassembled WGS sequence"/>
</dbReference>
<evidence type="ECO:0000313" key="11">
    <source>
        <dbReference type="EMBL" id="MTR84257.1"/>
    </source>
</evidence>
<dbReference type="Proteomes" id="UP000283586">
    <property type="component" value="Unassembled WGS sequence"/>
</dbReference>
<keyword evidence="6 7" id="KW-0472">Membrane</keyword>
<dbReference type="GeneID" id="61433368"/>
<protein>
    <submittedName>
        <fullName evidence="12">ABC transporter ATP-binding protein</fullName>
    </submittedName>
    <submittedName>
        <fullName evidence="11">ATP-binding cassette domain-containing protein</fullName>
    </submittedName>
    <submittedName>
        <fullName evidence="10">Putative multidrug export ATP-binding/permease protein SAV1866</fullName>
        <ecNumber evidence="10">3.6.3.-</ecNumber>
    </submittedName>
</protein>
<dbReference type="Gene3D" id="1.20.1560.10">
    <property type="entry name" value="ABC transporter type 1, transmembrane domain"/>
    <property type="match status" value="1"/>
</dbReference>
<dbReference type="SUPFAM" id="SSF52540">
    <property type="entry name" value="P-loop containing nucleoside triphosphate hydrolases"/>
    <property type="match status" value="1"/>
</dbReference>
<feature type="transmembrane region" description="Helical" evidence="7">
    <location>
        <begin position="270"/>
        <end position="296"/>
    </location>
</feature>
<dbReference type="GO" id="GO:0005524">
    <property type="term" value="F:ATP binding"/>
    <property type="evidence" value="ECO:0007669"/>
    <property type="project" value="UniProtKB-KW"/>
</dbReference>
<reference evidence="11 17" key="3">
    <citation type="journal article" date="2019" name="Nat. Med.">
        <title>A library of human gut bacterial isolates paired with longitudinal multiomics data enables mechanistic microbiome research.</title>
        <authorList>
            <person name="Poyet M."/>
            <person name="Groussin M."/>
            <person name="Gibbons S.M."/>
            <person name="Avila-Pacheco J."/>
            <person name="Jiang X."/>
            <person name="Kearney S.M."/>
            <person name="Perrotta A.R."/>
            <person name="Berdy B."/>
            <person name="Zhao S."/>
            <person name="Lieberman T.D."/>
            <person name="Swanson P.K."/>
            <person name="Smith M."/>
            <person name="Roesemann S."/>
            <person name="Alexander J.E."/>
            <person name="Rich S.A."/>
            <person name="Livny J."/>
            <person name="Vlamakis H."/>
            <person name="Clish C."/>
            <person name="Bullock K."/>
            <person name="Deik A."/>
            <person name="Scott J."/>
            <person name="Pierce K.A."/>
            <person name="Xavier R.J."/>
            <person name="Alm E.J."/>
        </authorList>
    </citation>
    <scope>NUCLEOTIDE SEQUENCE [LARGE SCALE GENOMIC DNA]</scope>
    <source>
        <strain evidence="11 17">BIOML-A1</strain>
    </source>
</reference>
<feature type="transmembrane region" description="Helical" evidence="7">
    <location>
        <begin position="163"/>
        <end position="181"/>
    </location>
</feature>
<dbReference type="InterPro" id="IPR003593">
    <property type="entry name" value="AAA+_ATPase"/>
</dbReference>
<dbReference type="Proteomes" id="UP000095350">
    <property type="component" value="Unassembled WGS sequence"/>
</dbReference>
<name>A0A173R9X3_9FIRM</name>
<sequence>MENFERKTSPKNGIDTENWFIESYRRYKGHPIRILIALYKGNYHKFVMAVICFFIKHACVWVLPIITANIINDVTQKNPDTVRNIWISAALEIGLIALNIPMNYLYTSYKSLATRYAETGLRKALIRKLQQLSIAYHVETQSGRLQSKIMRDVEAVETLSTQMFLSILNIALNIGVALVVTASKSKIVFVFFLLTTPVAAITMVSFRSVMKKRNTEFRKEMEETSARVMEMVELVPVTRAHALEDEEVHKMSGQLFTVAEKGYKLDLVQALFGSVGWAVFQVFQVVCLAFTGYLALRGRIMAGDITLYQSYFATVVNQVSAIVTLLPTIAKGIESVNSIGEVLLSEDVEQNEGKKQLEDVTGIFDFEDVSFHYKNSDKPVLNHLNLHVKQGETIALVGESGAGKSTVLNLVIGFHLADGGKVLLDGNDMRKIDLRTYRKHLAVVPQTSILFSGTIRENITYGNEHVSDEELERVIKAANLTDLMESLPNGVDTMVGEHGGKLSGGQRQRIAIARALIRDPEVIVLDEATSALDSISEKLIQEALENLTKGRTTFIVAHRLSTIRDADKIAVLADGHCVEYGTFEELMARKGEFYRMKMIQS</sequence>
<dbReference type="InterPro" id="IPR036640">
    <property type="entry name" value="ABC1_TM_sf"/>
</dbReference>
<dbReference type="EMBL" id="CYXZ01000002">
    <property type="protein sequence ID" value="CUM74597.1"/>
    <property type="molecule type" value="Genomic_DNA"/>
</dbReference>
<evidence type="ECO:0000313" key="15">
    <source>
        <dbReference type="Proteomes" id="UP000283586"/>
    </source>
</evidence>
<dbReference type="EC" id="3.6.3.-" evidence="10"/>
<dbReference type="InterPro" id="IPR039421">
    <property type="entry name" value="Type_1_exporter"/>
</dbReference>
<proteinExistence type="predicted"/>
<feature type="transmembrane region" description="Helical" evidence="7">
    <location>
        <begin position="46"/>
        <end position="66"/>
    </location>
</feature>
<dbReference type="GO" id="GO:0016887">
    <property type="term" value="F:ATP hydrolysis activity"/>
    <property type="evidence" value="ECO:0007669"/>
    <property type="project" value="InterPro"/>
</dbReference>
<evidence type="ECO:0000259" key="9">
    <source>
        <dbReference type="PROSITE" id="PS50929"/>
    </source>
</evidence>
<dbReference type="PANTHER" id="PTHR43394">
    <property type="entry name" value="ATP-DEPENDENT PERMEASE MDL1, MITOCHONDRIAL"/>
    <property type="match status" value="1"/>
</dbReference>
<dbReference type="InterPro" id="IPR017871">
    <property type="entry name" value="ABC_transporter-like_CS"/>
</dbReference>
<dbReference type="InterPro" id="IPR011527">
    <property type="entry name" value="ABC1_TM_dom"/>
</dbReference>
<feature type="domain" description="ABC transporter" evidence="8">
    <location>
        <begin position="364"/>
        <end position="599"/>
    </location>
</feature>
<reference evidence="15 16" key="2">
    <citation type="submission" date="2018-08" db="EMBL/GenBank/DDBJ databases">
        <title>A genome reference for cultivated species of the human gut microbiota.</title>
        <authorList>
            <person name="Zou Y."/>
            <person name="Xue W."/>
            <person name="Luo G."/>
        </authorList>
    </citation>
    <scope>NUCLEOTIDE SEQUENCE [LARGE SCALE GENOMIC DNA]</scope>
    <source>
        <strain evidence="13 15">AF31-21AC</strain>
        <strain evidence="12 16">AM22-21LB</strain>
    </source>
</reference>
<dbReference type="FunFam" id="3.40.50.300:FF:000218">
    <property type="entry name" value="Multidrug ABC transporter ATP-binding protein"/>
    <property type="match status" value="1"/>
</dbReference>
<gene>
    <name evidence="12" type="ORF">DW264_02575</name>
    <name evidence="13" type="ORF">DWZ31_00335</name>
    <name evidence="10" type="ORF">ERS852572_00257</name>
    <name evidence="11" type="ORF">GMD50_04115</name>
</gene>
<dbReference type="GO" id="GO:0005886">
    <property type="term" value="C:plasma membrane"/>
    <property type="evidence" value="ECO:0007669"/>
    <property type="project" value="UniProtKB-SubCell"/>
</dbReference>
<comment type="subcellular location">
    <subcellularLocation>
        <location evidence="1">Cell membrane</location>
        <topology evidence="1">Multi-pass membrane protein</topology>
    </subcellularLocation>
</comment>
<dbReference type="SMART" id="SM00382">
    <property type="entry name" value="AAA"/>
    <property type="match status" value="1"/>
</dbReference>
<evidence type="ECO:0000256" key="1">
    <source>
        <dbReference type="ARBA" id="ARBA00004651"/>
    </source>
</evidence>
<dbReference type="Proteomes" id="UP000478483">
    <property type="component" value="Unassembled WGS sequence"/>
</dbReference>
<keyword evidence="4 10" id="KW-0067">ATP-binding</keyword>
<evidence type="ECO:0000256" key="2">
    <source>
        <dbReference type="ARBA" id="ARBA00022692"/>
    </source>
</evidence>
<feature type="domain" description="ABC transmembrane type-1" evidence="9">
    <location>
        <begin position="62"/>
        <end position="331"/>
    </location>
</feature>
<dbReference type="PROSITE" id="PS50893">
    <property type="entry name" value="ABC_TRANSPORTER_2"/>
    <property type="match status" value="1"/>
</dbReference>
<dbReference type="SUPFAM" id="SSF90123">
    <property type="entry name" value="ABC transporter transmembrane region"/>
    <property type="match status" value="1"/>
</dbReference>
<keyword evidence="5 7" id="KW-1133">Transmembrane helix</keyword>
<dbReference type="EMBL" id="QRQN01000001">
    <property type="protein sequence ID" value="RHN11936.1"/>
    <property type="molecule type" value="Genomic_DNA"/>
</dbReference>
<evidence type="ECO:0000313" key="12">
    <source>
        <dbReference type="EMBL" id="RHG30363.1"/>
    </source>
</evidence>
<dbReference type="EMBL" id="QRID01000002">
    <property type="protein sequence ID" value="RHG30363.1"/>
    <property type="molecule type" value="Genomic_DNA"/>
</dbReference>
<evidence type="ECO:0000256" key="5">
    <source>
        <dbReference type="ARBA" id="ARBA00022989"/>
    </source>
</evidence>
<keyword evidence="2 7" id="KW-0812">Transmembrane</keyword>
<accession>A0A173R9X3</accession>
<reference evidence="10 14" key="1">
    <citation type="submission" date="2015-09" db="EMBL/GenBank/DDBJ databases">
        <authorList>
            <consortium name="Pathogen Informatics"/>
        </authorList>
    </citation>
    <scope>NUCLEOTIDE SEQUENCE [LARGE SCALE GENOMIC DNA]</scope>
    <source>
        <strain evidence="10 14">2789STDY5834960</strain>
    </source>
</reference>
<dbReference type="OrthoDB" id="9806127at2"/>
<feature type="transmembrane region" description="Helical" evidence="7">
    <location>
        <begin position="187"/>
        <end position="209"/>
    </location>
</feature>
<evidence type="ECO:0000313" key="16">
    <source>
        <dbReference type="Proteomes" id="UP000284051"/>
    </source>
</evidence>
<dbReference type="RefSeq" id="WP_006858045.1">
    <property type="nucleotide sequence ID" value="NZ_CABIYH010000002.1"/>
</dbReference>
<dbReference type="Pfam" id="PF00664">
    <property type="entry name" value="ABC_membrane"/>
    <property type="match status" value="1"/>
</dbReference>
<evidence type="ECO:0000256" key="4">
    <source>
        <dbReference type="ARBA" id="ARBA00022840"/>
    </source>
</evidence>
<dbReference type="PANTHER" id="PTHR43394:SF1">
    <property type="entry name" value="ATP-BINDING CASSETTE SUB-FAMILY B MEMBER 10, MITOCHONDRIAL"/>
    <property type="match status" value="1"/>
</dbReference>